<dbReference type="AlphaFoldDB" id="A0AAV5IUG5"/>
<feature type="domain" description="Apoptosis-antagonizing transcription factor C-terminal" evidence="2">
    <location>
        <begin position="220"/>
        <end position="320"/>
    </location>
</feature>
<protein>
    <recommendedName>
        <fullName evidence="2">Apoptosis-antagonizing transcription factor C-terminal domain-containing protein</fullName>
    </recommendedName>
</protein>
<feature type="region of interest" description="Disordered" evidence="1">
    <location>
        <begin position="103"/>
        <end position="127"/>
    </location>
</feature>
<evidence type="ECO:0000259" key="2">
    <source>
        <dbReference type="Pfam" id="PF08164"/>
    </source>
</evidence>
<sequence length="330" mass="37769">MVQPMALHTAQKSEQQDQPLEDEDKNAEELDGDSEDGENGEEGSEEEEEEEGEDEEELETEVDGNDKDDVYKSSEIEELEREHMDLHQQGAALLEKNLSIAQSANGNSGQSSKKHSSDPTNRYEEGDEEWLRISQMHKRIASFRDKSIDKWQRKTLVTVLLPSKANCKLLIRLGLMTELTCMPYKSCEMRLIKVLIGIGNANGEAQPEGDPELLDYFQFYQQLLKEFFEKIDPTSSVWLVLIVALRCSTLVLPPNPKKQGLMARFCTQWPLQTKKRNIVDRPASKSRKIRYHVHEKIVNFMAPQPMNLPSMALKLFENLFGLKTRKLTEA</sequence>
<evidence type="ECO:0000313" key="3">
    <source>
        <dbReference type="EMBL" id="GKV02838.1"/>
    </source>
</evidence>
<accession>A0AAV5IUG5</accession>
<keyword evidence="4" id="KW-1185">Reference proteome</keyword>
<dbReference type="PANTHER" id="PTHR15565">
    <property type="entry name" value="AATF PROTEIN APOPTOSIS ANTAGONIZING TRANSCRIPTION FACTOR"/>
    <property type="match status" value="1"/>
</dbReference>
<dbReference type="PANTHER" id="PTHR15565:SF0">
    <property type="entry name" value="PROTEIN AATF"/>
    <property type="match status" value="1"/>
</dbReference>
<dbReference type="EMBL" id="BPVZ01000019">
    <property type="protein sequence ID" value="GKV02838.1"/>
    <property type="molecule type" value="Genomic_DNA"/>
</dbReference>
<evidence type="ECO:0000313" key="4">
    <source>
        <dbReference type="Proteomes" id="UP001054252"/>
    </source>
</evidence>
<feature type="compositionally biased region" description="Basic and acidic residues" evidence="1">
    <location>
        <begin position="115"/>
        <end position="124"/>
    </location>
</feature>
<feature type="compositionally biased region" description="Acidic residues" evidence="1">
    <location>
        <begin position="19"/>
        <end position="63"/>
    </location>
</feature>
<reference evidence="3 4" key="1">
    <citation type="journal article" date="2021" name="Commun. Biol.">
        <title>The genome of Shorea leprosula (Dipterocarpaceae) highlights the ecological relevance of drought in aseasonal tropical rainforests.</title>
        <authorList>
            <person name="Ng K.K.S."/>
            <person name="Kobayashi M.J."/>
            <person name="Fawcett J.A."/>
            <person name="Hatakeyama M."/>
            <person name="Paape T."/>
            <person name="Ng C.H."/>
            <person name="Ang C.C."/>
            <person name="Tnah L.H."/>
            <person name="Lee C.T."/>
            <person name="Nishiyama T."/>
            <person name="Sese J."/>
            <person name="O'Brien M.J."/>
            <person name="Copetti D."/>
            <person name="Mohd Noor M.I."/>
            <person name="Ong R.C."/>
            <person name="Putra M."/>
            <person name="Sireger I.Z."/>
            <person name="Indrioko S."/>
            <person name="Kosugi Y."/>
            <person name="Izuno A."/>
            <person name="Isagi Y."/>
            <person name="Lee S.L."/>
            <person name="Shimizu K.K."/>
        </authorList>
    </citation>
    <scope>NUCLEOTIDE SEQUENCE [LARGE SCALE GENOMIC DNA]</scope>
    <source>
        <strain evidence="3">214</strain>
    </source>
</reference>
<dbReference type="InterPro" id="IPR012617">
    <property type="entry name" value="AATF_C"/>
</dbReference>
<proteinExistence type="predicted"/>
<dbReference type="InterPro" id="IPR039223">
    <property type="entry name" value="AATF/Bfr2"/>
</dbReference>
<evidence type="ECO:0000256" key="1">
    <source>
        <dbReference type="SAM" id="MobiDB-lite"/>
    </source>
</evidence>
<dbReference type="GO" id="GO:0005730">
    <property type="term" value="C:nucleolus"/>
    <property type="evidence" value="ECO:0007669"/>
    <property type="project" value="TreeGrafter"/>
</dbReference>
<dbReference type="Pfam" id="PF08164">
    <property type="entry name" value="TRAUB"/>
    <property type="match status" value="1"/>
</dbReference>
<name>A0AAV5IUG5_9ROSI</name>
<gene>
    <name evidence="3" type="ORF">SLEP1_g15227</name>
</gene>
<organism evidence="3 4">
    <name type="scientific">Rubroshorea leprosula</name>
    <dbReference type="NCBI Taxonomy" id="152421"/>
    <lineage>
        <taxon>Eukaryota</taxon>
        <taxon>Viridiplantae</taxon>
        <taxon>Streptophyta</taxon>
        <taxon>Embryophyta</taxon>
        <taxon>Tracheophyta</taxon>
        <taxon>Spermatophyta</taxon>
        <taxon>Magnoliopsida</taxon>
        <taxon>eudicotyledons</taxon>
        <taxon>Gunneridae</taxon>
        <taxon>Pentapetalae</taxon>
        <taxon>rosids</taxon>
        <taxon>malvids</taxon>
        <taxon>Malvales</taxon>
        <taxon>Dipterocarpaceae</taxon>
        <taxon>Rubroshorea</taxon>
    </lineage>
</organism>
<feature type="region of interest" description="Disordered" evidence="1">
    <location>
        <begin position="1"/>
        <end position="72"/>
    </location>
</feature>
<comment type="caution">
    <text evidence="3">The sequence shown here is derived from an EMBL/GenBank/DDBJ whole genome shotgun (WGS) entry which is preliminary data.</text>
</comment>
<dbReference type="Proteomes" id="UP001054252">
    <property type="component" value="Unassembled WGS sequence"/>
</dbReference>